<evidence type="ECO:0000256" key="1">
    <source>
        <dbReference type="SAM" id="MobiDB-lite"/>
    </source>
</evidence>
<reference evidence="2 3" key="1">
    <citation type="submission" date="2020-02" db="EMBL/GenBank/DDBJ databases">
        <title>Draft genome sequence of Haematococcus lacustris strain NIES-144.</title>
        <authorList>
            <person name="Morimoto D."/>
            <person name="Nakagawa S."/>
            <person name="Yoshida T."/>
            <person name="Sawayama S."/>
        </authorList>
    </citation>
    <scope>NUCLEOTIDE SEQUENCE [LARGE SCALE GENOMIC DNA]</scope>
    <source>
        <strain evidence="2 3">NIES-144</strain>
    </source>
</reference>
<feature type="region of interest" description="Disordered" evidence="1">
    <location>
        <begin position="161"/>
        <end position="204"/>
    </location>
</feature>
<proteinExistence type="predicted"/>
<gene>
    <name evidence="2" type="ORF">HaLaN_02766</name>
</gene>
<feature type="compositionally biased region" description="Basic and acidic residues" evidence="1">
    <location>
        <begin position="189"/>
        <end position="198"/>
    </location>
</feature>
<accession>A0A699YCZ0</accession>
<dbReference type="EMBL" id="BLLF01000123">
    <property type="protein sequence ID" value="GFH07893.1"/>
    <property type="molecule type" value="Genomic_DNA"/>
</dbReference>
<evidence type="ECO:0000313" key="2">
    <source>
        <dbReference type="EMBL" id="GFH07893.1"/>
    </source>
</evidence>
<dbReference type="AlphaFoldDB" id="A0A699YCZ0"/>
<name>A0A699YCZ0_HAELA</name>
<protein>
    <submittedName>
        <fullName evidence="2">Uncharacterized protein</fullName>
    </submittedName>
</protein>
<evidence type="ECO:0000313" key="3">
    <source>
        <dbReference type="Proteomes" id="UP000485058"/>
    </source>
</evidence>
<organism evidence="2 3">
    <name type="scientific">Haematococcus lacustris</name>
    <name type="common">Green alga</name>
    <name type="synonym">Haematococcus pluvialis</name>
    <dbReference type="NCBI Taxonomy" id="44745"/>
    <lineage>
        <taxon>Eukaryota</taxon>
        <taxon>Viridiplantae</taxon>
        <taxon>Chlorophyta</taxon>
        <taxon>core chlorophytes</taxon>
        <taxon>Chlorophyceae</taxon>
        <taxon>CS clade</taxon>
        <taxon>Chlamydomonadales</taxon>
        <taxon>Haematococcaceae</taxon>
        <taxon>Haematococcus</taxon>
    </lineage>
</organism>
<feature type="compositionally biased region" description="Low complexity" evidence="1">
    <location>
        <begin position="177"/>
        <end position="187"/>
    </location>
</feature>
<sequence length="311" mass="32657">MSCRAAVTSCCWSLRSLRRLARARACWASWSWQRCSSDCSGRRYCRRPVKGPVPVSGDVISVRGREGRVGRLWLSSTPADRLGVGPEPEYEVCCQAGRVEVFASSPSPSSSHDATLLALLQLTPSQTGLVRVHAVASSVRGTDCSAALAGQCWRAARPAAPAAAGPTGSAGEGRDVGAAGASRGSAGEQEARADKEAGSEGGGTQAWCEPDWMFTLPTLTHPVHPPTLPLCLIRPLAAVGLKRAGCIRPTCSAGHPLPSPDTAAHLALGAASHLTPSVTLRDSNSHTTSHQTVTLRVTLLVSKWSHCESHY</sequence>
<keyword evidence="3" id="KW-1185">Reference proteome</keyword>
<comment type="caution">
    <text evidence="2">The sequence shown here is derived from an EMBL/GenBank/DDBJ whole genome shotgun (WGS) entry which is preliminary data.</text>
</comment>
<dbReference type="Proteomes" id="UP000485058">
    <property type="component" value="Unassembled WGS sequence"/>
</dbReference>